<sequence>MDAFNVVVDHQPILDAYTSVVHNDSNWFLLKYAQDSDDLVLHGQGTQGLAELKKSLDEPTFVHFGFYREDTKPSGYVLINYVPSLVSAVKKARALVHSRRFAATLIKMEHATLTVDHISNLTPTAIRQAILNPDGFHSIQIERSRSSLDSLSQAPRTPSPMRRSHSDMNNSSFSPALPSKFNRMITTLRRKANKSEGSSTPEDNDDVPPPTPPKDKGRYAPTRWSPQYQHQHQQTQSQLGQYTITSIPILTSESGSRTSLSDFAVISHAGEEEEITTNEPGPSSPQQGDSLFMVPLDKKWISEVAYIPDPTERAQRRILAQRQRELEEEQALREEAERQEQIKLEKQEMMRREEEEEKRRKESLELEIKQMTAERRLREQLAKEQEERERREIEERKQADRRRRLEEHEKLEKWRQEQARQALESGKREIEERKSALIRRREQTVGMAKQVKAEAKAGLSIVEWGTIQTDELVWKRRYLKLLGTKLYMYRSPKDMNQALDEIDLKGSLSALREPIEGFEELEAIPHSFAVTFKDGRQAWAVFGDTEEQKDRLLGMFHYAAGL</sequence>
<gene>
    <name evidence="4" type="ORF">K435DRAFT_784772</name>
</gene>
<evidence type="ECO:0000259" key="3">
    <source>
        <dbReference type="PROSITE" id="PS51263"/>
    </source>
</evidence>
<dbReference type="SUPFAM" id="SSF55753">
    <property type="entry name" value="Actin depolymerizing proteins"/>
    <property type="match status" value="1"/>
</dbReference>
<dbReference type="Gene3D" id="2.30.29.30">
    <property type="entry name" value="Pleckstrin-homology domain (PH domain)/Phosphotyrosine-binding domain (PTB)"/>
    <property type="match status" value="1"/>
</dbReference>
<dbReference type="PANTHER" id="PTHR10829">
    <property type="entry name" value="CORTACTIN AND DREBRIN"/>
    <property type="match status" value="1"/>
</dbReference>
<evidence type="ECO:0000313" key="4">
    <source>
        <dbReference type="EMBL" id="THU82023.1"/>
    </source>
</evidence>
<dbReference type="PANTHER" id="PTHR10829:SF25">
    <property type="entry name" value="DREBRIN-LIKE PROTEIN"/>
    <property type="match status" value="1"/>
</dbReference>
<dbReference type="GO" id="GO:0005884">
    <property type="term" value="C:actin filament"/>
    <property type="evidence" value="ECO:0007669"/>
    <property type="project" value="TreeGrafter"/>
</dbReference>
<keyword evidence="1" id="KW-0175">Coiled coil</keyword>
<dbReference type="InterPro" id="IPR029006">
    <property type="entry name" value="ADF-H/Gelsolin-like_dom_sf"/>
</dbReference>
<dbReference type="Gene3D" id="3.40.20.10">
    <property type="entry name" value="Severin"/>
    <property type="match status" value="1"/>
</dbReference>
<feature type="region of interest" description="Disordered" evidence="2">
    <location>
        <begin position="191"/>
        <end position="237"/>
    </location>
</feature>
<dbReference type="GO" id="GO:0030864">
    <property type="term" value="C:cortical actin cytoskeleton"/>
    <property type="evidence" value="ECO:0007669"/>
    <property type="project" value="TreeGrafter"/>
</dbReference>
<protein>
    <recommendedName>
        <fullName evidence="3">ADF-H domain-containing protein</fullName>
    </recommendedName>
</protein>
<dbReference type="OrthoDB" id="2123378at2759"/>
<evidence type="ECO:0000256" key="2">
    <source>
        <dbReference type="SAM" id="MobiDB-lite"/>
    </source>
</evidence>
<feature type="region of interest" description="Disordered" evidence="2">
    <location>
        <begin position="143"/>
        <end position="179"/>
    </location>
</feature>
<feature type="domain" description="ADF-H" evidence="3">
    <location>
        <begin position="5"/>
        <end position="131"/>
    </location>
</feature>
<dbReference type="SUPFAM" id="SSF50729">
    <property type="entry name" value="PH domain-like"/>
    <property type="match status" value="1"/>
</dbReference>
<dbReference type="AlphaFoldDB" id="A0A4S8L1A2"/>
<name>A0A4S8L1A2_DENBC</name>
<accession>A0A4S8L1A2</accession>
<dbReference type="Proteomes" id="UP000297245">
    <property type="component" value="Unassembled WGS sequence"/>
</dbReference>
<dbReference type="PROSITE" id="PS51263">
    <property type="entry name" value="ADF_H"/>
    <property type="match status" value="1"/>
</dbReference>
<feature type="compositionally biased region" description="Polar residues" evidence="2">
    <location>
        <begin position="147"/>
        <end position="156"/>
    </location>
</feature>
<evidence type="ECO:0000313" key="5">
    <source>
        <dbReference type="Proteomes" id="UP000297245"/>
    </source>
</evidence>
<feature type="compositionally biased region" description="Low complexity" evidence="2">
    <location>
        <begin position="227"/>
        <end position="237"/>
    </location>
</feature>
<dbReference type="InterPro" id="IPR011993">
    <property type="entry name" value="PH-like_dom_sf"/>
</dbReference>
<dbReference type="Pfam" id="PF00241">
    <property type="entry name" value="Cofilin_ADF"/>
    <property type="match status" value="1"/>
</dbReference>
<dbReference type="EMBL" id="ML179763">
    <property type="protein sequence ID" value="THU82023.1"/>
    <property type="molecule type" value="Genomic_DNA"/>
</dbReference>
<organism evidence="4 5">
    <name type="scientific">Dendrothele bispora (strain CBS 962.96)</name>
    <dbReference type="NCBI Taxonomy" id="1314807"/>
    <lineage>
        <taxon>Eukaryota</taxon>
        <taxon>Fungi</taxon>
        <taxon>Dikarya</taxon>
        <taxon>Basidiomycota</taxon>
        <taxon>Agaricomycotina</taxon>
        <taxon>Agaricomycetes</taxon>
        <taxon>Agaricomycetidae</taxon>
        <taxon>Agaricales</taxon>
        <taxon>Agaricales incertae sedis</taxon>
        <taxon>Dendrothele</taxon>
    </lineage>
</organism>
<dbReference type="InterPro" id="IPR002108">
    <property type="entry name" value="ADF-H"/>
</dbReference>
<dbReference type="GO" id="GO:0051015">
    <property type="term" value="F:actin filament binding"/>
    <property type="evidence" value="ECO:0007669"/>
    <property type="project" value="TreeGrafter"/>
</dbReference>
<feature type="coiled-coil region" evidence="1">
    <location>
        <begin position="319"/>
        <end position="440"/>
    </location>
</feature>
<evidence type="ECO:0000256" key="1">
    <source>
        <dbReference type="SAM" id="Coils"/>
    </source>
</evidence>
<dbReference type="GO" id="GO:0030833">
    <property type="term" value="P:regulation of actin filament polymerization"/>
    <property type="evidence" value="ECO:0007669"/>
    <property type="project" value="TreeGrafter"/>
</dbReference>
<dbReference type="CDD" id="cd00821">
    <property type="entry name" value="PH"/>
    <property type="match status" value="1"/>
</dbReference>
<reference evidence="4 5" key="1">
    <citation type="journal article" date="2019" name="Nat. Ecol. Evol.">
        <title>Megaphylogeny resolves global patterns of mushroom evolution.</title>
        <authorList>
            <person name="Varga T."/>
            <person name="Krizsan K."/>
            <person name="Foldi C."/>
            <person name="Dima B."/>
            <person name="Sanchez-Garcia M."/>
            <person name="Sanchez-Ramirez S."/>
            <person name="Szollosi G.J."/>
            <person name="Szarkandi J.G."/>
            <person name="Papp V."/>
            <person name="Albert L."/>
            <person name="Andreopoulos W."/>
            <person name="Angelini C."/>
            <person name="Antonin V."/>
            <person name="Barry K.W."/>
            <person name="Bougher N.L."/>
            <person name="Buchanan P."/>
            <person name="Buyck B."/>
            <person name="Bense V."/>
            <person name="Catcheside P."/>
            <person name="Chovatia M."/>
            <person name="Cooper J."/>
            <person name="Damon W."/>
            <person name="Desjardin D."/>
            <person name="Finy P."/>
            <person name="Geml J."/>
            <person name="Haridas S."/>
            <person name="Hughes K."/>
            <person name="Justo A."/>
            <person name="Karasinski D."/>
            <person name="Kautmanova I."/>
            <person name="Kiss B."/>
            <person name="Kocsube S."/>
            <person name="Kotiranta H."/>
            <person name="LaButti K.M."/>
            <person name="Lechner B.E."/>
            <person name="Liimatainen K."/>
            <person name="Lipzen A."/>
            <person name="Lukacs Z."/>
            <person name="Mihaltcheva S."/>
            <person name="Morgado L.N."/>
            <person name="Niskanen T."/>
            <person name="Noordeloos M.E."/>
            <person name="Ohm R.A."/>
            <person name="Ortiz-Santana B."/>
            <person name="Ovrebo C."/>
            <person name="Racz N."/>
            <person name="Riley R."/>
            <person name="Savchenko A."/>
            <person name="Shiryaev A."/>
            <person name="Soop K."/>
            <person name="Spirin V."/>
            <person name="Szebenyi C."/>
            <person name="Tomsovsky M."/>
            <person name="Tulloss R.E."/>
            <person name="Uehling J."/>
            <person name="Grigoriev I.V."/>
            <person name="Vagvolgyi C."/>
            <person name="Papp T."/>
            <person name="Martin F.M."/>
            <person name="Miettinen O."/>
            <person name="Hibbett D.S."/>
            <person name="Nagy L.G."/>
        </authorList>
    </citation>
    <scope>NUCLEOTIDE SEQUENCE [LARGE SCALE GENOMIC DNA]</scope>
    <source>
        <strain evidence="4 5">CBS 962.96</strain>
    </source>
</reference>
<proteinExistence type="predicted"/>
<keyword evidence="5" id="KW-1185">Reference proteome</keyword>